<dbReference type="InterPro" id="IPR004477">
    <property type="entry name" value="ComEC_N"/>
</dbReference>
<keyword evidence="11" id="KW-1185">Reference proteome</keyword>
<evidence type="ECO:0000259" key="8">
    <source>
        <dbReference type="Pfam" id="PF03772"/>
    </source>
</evidence>
<evidence type="ECO:0000256" key="4">
    <source>
        <dbReference type="ARBA" id="ARBA00022989"/>
    </source>
</evidence>
<evidence type="ECO:0000256" key="2">
    <source>
        <dbReference type="ARBA" id="ARBA00022475"/>
    </source>
</evidence>
<feature type="transmembrane region" description="Helical" evidence="6">
    <location>
        <begin position="399"/>
        <end position="422"/>
    </location>
</feature>
<dbReference type="Gene3D" id="3.60.15.10">
    <property type="entry name" value="Ribonuclease Z/Hydroxyacylglutathione hydrolase-like"/>
    <property type="match status" value="1"/>
</dbReference>
<dbReference type="Pfam" id="PF00753">
    <property type="entry name" value="Lactamase_B"/>
    <property type="match status" value="1"/>
</dbReference>
<dbReference type="CDD" id="cd07731">
    <property type="entry name" value="ComA-like_MBL-fold"/>
    <property type="match status" value="1"/>
</dbReference>
<feature type="domain" description="Metallo-beta-lactamase" evidence="7">
    <location>
        <begin position="525"/>
        <end position="732"/>
    </location>
</feature>
<comment type="caution">
    <text evidence="10">The sequence shown here is derived from an EMBL/GenBank/DDBJ whole genome shotgun (WGS) entry which is preliminary data.</text>
</comment>
<dbReference type="InterPro" id="IPR035681">
    <property type="entry name" value="ComA-like_MBL"/>
</dbReference>
<feature type="transmembrane region" description="Helical" evidence="6">
    <location>
        <begin position="226"/>
        <end position="248"/>
    </location>
</feature>
<dbReference type="NCBIfam" id="TIGR00361">
    <property type="entry name" value="ComEC_Rec2"/>
    <property type="match status" value="1"/>
</dbReference>
<evidence type="ECO:0000313" key="10">
    <source>
        <dbReference type="EMBL" id="RDU23983.1"/>
    </source>
</evidence>
<dbReference type="SUPFAM" id="SSF56281">
    <property type="entry name" value="Metallo-hydrolase/oxidoreductase"/>
    <property type="match status" value="1"/>
</dbReference>
<organism evidence="10 11">
    <name type="scientific">Anaerosacchariphilus polymeriproducens</name>
    <dbReference type="NCBI Taxonomy" id="1812858"/>
    <lineage>
        <taxon>Bacteria</taxon>
        <taxon>Bacillati</taxon>
        <taxon>Bacillota</taxon>
        <taxon>Clostridia</taxon>
        <taxon>Lachnospirales</taxon>
        <taxon>Lachnospiraceae</taxon>
        <taxon>Anaerosacchariphilus</taxon>
    </lineage>
</organism>
<dbReference type="PANTHER" id="PTHR30619">
    <property type="entry name" value="DNA INTERNALIZATION/COMPETENCE PROTEIN COMEC/REC2"/>
    <property type="match status" value="1"/>
</dbReference>
<dbReference type="GO" id="GO:0005886">
    <property type="term" value="C:plasma membrane"/>
    <property type="evidence" value="ECO:0007669"/>
    <property type="project" value="UniProtKB-SubCell"/>
</dbReference>
<evidence type="ECO:0000259" key="9">
    <source>
        <dbReference type="Pfam" id="PF13567"/>
    </source>
</evidence>
<protein>
    <submittedName>
        <fullName evidence="10">DNA internalization-related competence protein ComEC/Rec2</fullName>
    </submittedName>
</protein>
<feature type="domain" description="ComEC/Rec2-related protein" evidence="8">
    <location>
        <begin position="205"/>
        <end position="482"/>
    </location>
</feature>
<dbReference type="Proteomes" id="UP000255036">
    <property type="component" value="Unassembled WGS sequence"/>
</dbReference>
<dbReference type="Pfam" id="PF13567">
    <property type="entry name" value="DUF4131"/>
    <property type="match status" value="1"/>
</dbReference>
<feature type="transmembrane region" description="Helical" evidence="6">
    <location>
        <begin position="319"/>
        <end position="338"/>
    </location>
</feature>
<evidence type="ECO:0000259" key="7">
    <source>
        <dbReference type="Pfam" id="PF00753"/>
    </source>
</evidence>
<dbReference type="PANTHER" id="PTHR30619:SF7">
    <property type="entry name" value="BETA-LACTAMASE DOMAIN PROTEIN"/>
    <property type="match status" value="1"/>
</dbReference>
<feature type="transmembrane region" description="Helical" evidence="6">
    <location>
        <begin position="468"/>
        <end position="488"/>
    </location>
</feature>
<dbReference type="InterPro" id="IPR036866">
    <property type="entry name" value="RibonucZ/Hydroxyglut_hydro"/>
</dbReference>
<dbReference type="EMBL" id="QRCT01000016">
    <property type="protein sequence ID" value="RDU23983.1"/>
    <property type="molecule type" value="Genomic_DNA"/>
</dbReference>
<evidence type="ECO:0000256" key="1">
    <source>
        <dbReference type="ARBA" id="ARBA00004651"/>
    </source>
</evidence>
<dbReference type="InterPro" id="IPR004797">
    <property type="entry name" value="Competence_ComEC/Rec2"/>
</dbReference>
<reference evidence="10 11" key="1">
    <citation type="submission" date="2018-07" db="EMBL/GenBank/DDBJ databases">
        <title>Anaerosacharophilus polymeroproducens gen. nov. sp. nov., an anaerobic bacterium isolated from salt field.</title>
        <authorList>
            <person name="Kim W."/>
            <person name="Yang S.-H."/>
            <person name="Oh J."/>
            <person name="Lee J.-H."/>
            <person name="Kwon K.K."/>
        </authorList>
    </citation>
    <scope>NUCLEOTIDE SEQUENCE [LARGE SCALE GENOMIC DNA]</scope>
    <source>
        <strain evidence="10 11">MCWD5</strain>
    </source>
</reference>
<dbReference type="InterPro" id="IPR025405">
    <property type="entry name" value="DUF4131"/>
</dbReference>
<evidence type="ECO:0000256" key="5">
    <source>
        <dbReference type="ARBA" id="ARBA00023136"/>
    </source>
</evidence>
<dbReference type="GO" id="GO:0030420">
    <property type="term" value="P:establishment of competence for transformation"/>
    <property type="evidence" value="ECO:0007669"/>
    <property type="project" value="InterPro"/>
</dbReference>
<evidence type="ECO:0000313" key="11">
    <source>
        <dbReference type="Proteomes" id="UP000255036"/>
    </source>
</evidence>
<feature type="transmembrane region" description="Helical" evidence="6">
    <location>
        <begin position="370"/>
        <end position="393"/>
    </location>
</feature>
<keyword evidence="2" id="KW-1003">Cell membrane</keyword>
<feature type="transmembrane region" description="Helical" evidence="6">
    <location>
        <begin position="284"/>
        <end position="313"/>
    </location>
</feature>
<comment type="subcellular location">
    <subcellularLocation>
        <location evidence="1">Cell membrane</location>
        <topology evidence="1">Multi-pass membrane protein</topology>
    </subcellularLocation>
</comment>
<feature type="domain" description="DUF4131" evidence="9">
    <location>
        <begin position="20"/>
        <end position="160"/>
    </location>
</feature>
<evidence type="ECO:0000256" key="6">
    <source>
        <dbReference type="SAM" id="Phobius"/>
    </source>
</evidence>
<feature type="transmembrane region" description="Helical" evidence="6">
    <location>
        <begin position="495"/>
        <end position="513"/>
    </location>
</feature>
<sequence length="786" mass="89466">MFCGIFFCFGILIAKEDVTIILFFVSILMMIWIYYKRNKLPLLLITFLIAGYIRYGQAIELESPLYRMNDNQNVLAAGKIYKTEVKNKKEYLYLNDVQMMVGSRKFPANSILIISNYHVSSHIGNQIKIKGKFKKWKNAKNPGAFNESQYYHTLNIGGKVLLNSYTMIDDTTDYLGEWLKKLRTKTRQTYEKLCTDKDAGVLCAMILGDTTKLEDTTKDIYKDAGIMHILAISGLHISMLGLLCYRLFRRLGIGILSSSVIASFIVSSYGILTGSSISTHRAVLMFLIFMGAQLLGRTFDMFTAVSLTALVMLYGNPFVMFQGAFLLSYGGVIIIAFYQEIEQIRTSDKCEQPEEVKVKKTQRIKKCLDFLTEGIKSSFFIQIGLLPIIANFYYESPRYAVFTNLFVLILAPMILQSGLLGGMVGNVCPYLGRVILQGCSFMIDLVENICKFFRLLPFSQWIIGKPQSWQIFIYYLFFIIFISGIILCKKKVLRFGIFVIFSNILFLIISLHIHSEVEVTILYVGQGDGSYIRGPAGKHYFIDGGSSDLKEVGKNQILPFLKSKGVKQIDYWFISHSDEDHISGLKEVLKDNYHVKCLFLPKMKIDNSKYKELISLAKKAGTKVMYIQKGNILQEKYKEKKMVLKCLYPCIDNLISEESCNENSAVMSLEFFNIKGLFTGDIGFQGEEILLQNKNLLSDCDFLKVAHHGSKNSTSDKFLQVVKPEISLISCGENNSYGHPHKELLSRLSNMKSRSYITYQEGAVTIKIFKSYDNKVKMVVEKFSPH</sequence>
<dbReference type="AlphaFoldDB" id="A0A371AWP7"/>
<feature type="transmembrane region" description="Helical" evidence="6">
    <location>
        <begin position="254"/>
        <end position="272"/>
    </location>
</feature>
<keyword evidence="4 6" id="KW-1133">Transmembrane helix</keyword>
<gene>
    <name evidence="10" type="ORF">DWV06_06725</name>
</gene>
<keyword evidence="3 6" id="KW-0812">Transmembrane</keyword>
<name>A0A371AWP7_9FIRM</name>
<evidence type="ECO:0000256" key="3">
    <source>
        <dbReference type="ARBA" id="ARBA00022692"/>
    </source>
</evidence>
<dbReference type="Pfam" id="PF03772">
    <property type="entry name" value="Competence"/>
    <property type="match status" value="1"/>
</dbReference>
<dbReference type="InterPro" id="IPR052159">
    <property type="entry name" value="Competence_DNA_uptake"/>
</dbReference>
<dbReference type="NCBIfam" id="TIGR00360">
    <property type="entry name" value="ComEC_N-term"/>
    <property type="match status" value="1"/>
</dbReference>
<accession>A0A371AWP7</accession>
<dbReference type="InterPro" id="IPR001279">
    <property type="entry name" value="Metallo-B-lactamas"/>
</dbReference>
<proteinExistence type="predicted"/>
<keyword evidence="5 6" id="KW-0472">Membrane</keyword>